<dbReference type="EnsemblPlants" id="QL05p059673:mrna">
    <property type="protein sequence ID" value="QL05p059673:mrna"/>
    <property type="gene ID" value="QL05p059673"/>
</dbReference>
<feature type="region of interest" description="Disordered" evidence="1">
    <location>
        <begin position="81"/>
        <end position="115"/>
    </location>
</feature>
<reference evidence="2 3" key="1">
    <citation type="journal article" date="2016" name="G3 (Bethesda)">
        <title>First Draft Assembly and Annotation of the Genome of a California Endemic Oak Quercus lobata Nee (Fagaceae).</title>
        <authorList>
            <person name="Sork V.L."/>
            <person name="Fitz-Gibbon S.T."/>
            <person name="Puiu D."/>
            <person name="Crepeau M."/>
            <person name="Gugger P.F."/>
            <person name="Sherman R."/>
            <person name="Stevens K."/>
            <person name="Langley C.H."/>
            <person name="Pellegrini M."/>
            <person name="Salzberg S.L."/>
        </authorList>
    </citation>
    <scope>NUCLEOTIDE SEQUENCE [LARGE SCALE GENOMIC DNA]</scope>
    <source>
        <strain evidence="2 3">cv. SW786</strain>
    </source>
</reference>
<dbReference type="AlphaFoldDB" id="A0A7N2R573"/>
<accession>A0A7N2R573</accession>
<name>A0A7N2R573_QUELO</name>
<feature type="compositionally biased region" description="Polar residues" evidence="1">
    <location>
        <begin position="221"/>
        <end position="233"/>
    </location>
</feature>
<reference evidence="2" key="2">
    <citation type="submission" date="2021-01" db="UniProtKB">
        <authorList>
            <consortium name="EnsemblPlants"/>
        </authorList>
    </citation>
    <scope>IDENTIFICATION</scope>
</reference>
<feature type="compositionally biased region" description="Polar residues" evidence="1">
    <location>
        <begin position="152"/>
        <end position="164"/>
    </location>
</feature>
<feature type="region of interest" description="Disordered" evidence="1">
    <location>
        <begin position="284"/>
        <end position="320"/>
    </location>
</feature>
<feature type="compositionally biased region" description="Polar residues" evidence="1">
    <location>
        <begin position="81"/>
        <end position="95"/>
    </location>
</feature>
<feature type="compositionally biased region" description="Polar residues" evidence="1">
    <location>
        <begin position="290"/>
        <end position="302"/>
    </location>
</feature>
<evidence type="ECO:0000313" key="3">
    <source>
        <dbReference type="Proteomes" id="UP000594261"/>
    </source>
</evidence>
<sequence length="423" mass="46433">MMMGVLDSITPKVGRDESLLRILAEGKVRRILSLRQPCPDRAISSFIRTRCFEEGPSCSWKIRRPKPRRAVAQALQYRVQNSFGRQPRTVQSSADPESHQKKKGKTGIGPNSKENQGISGTAALIVIQCAAPDRAVLSSFINHPQQFRDWTDGTNPRTVQSSADPESHQKKKGKTGIGPNSKENQGISGTAALIVIQCAAPDRAVLSSFINHPQQFRDWTDGTNQRTVQSSADPESHQKKKGKTGIGPNLKENQGISGTTALIAIQCAAPDRAVLSSFINHPQQFRDWTDGTNPRTVQSSADPESHQKKKGKTGIGPNLKENQGISGTAALIAIQCAALDRAVLSSFINHPQQFRDWTDGTNDLMAVGVENGTAELQPRKYSVVRKEQSYCGEIEVGVTFTPKVEEQYHGEELGGWKQSYCYY</sequence>
<dbReference type="Gramene" id="QL05p059673:mrna">
    <property type="protein sequence ID" value="QL05p059673:mrna"/>
    <property type="gene ID" value="QL05p059673"/>
</dbReference>
<feature type="region of interest" description="Disordered" evidence="1">
    <location>
        <begin position="215"/>
        <end position="252"/>
    </location>
</feature>
<evidence type="ECO:0000256" key="1">
    <source>
        <dbReference type="SAM" id="MobiDB-lite"/>
    </source>
</evidence>
<organism evidence="2 3">
    <name type="scientific">Quercus lobata</name>
    <name type="common">Valley oak</name>
    <dbReference type="NCBI Taxonomy" id="97700"/>
    <lineage>
        <taxon>Eukaryota</taxon>
        <taxon>Viridiplantae</taxon>
        <taxon>Streptophyta</taxon>
        <taxon>Embryophyta</taxon>
        <taxon>Tracheophyta</taxon>
        <taxon>Spermatophyta</taxon>
        <taxon>Magnoliopsida</taxon>
        <taxon>eudicotyledons</taxon>
        <taxon>Gunneridae</taxon>
        <taxon>Pentapetalae</taxon>
        <taxon>rosids</taxon>
        <taxon>fabids</taxon>
        <taxon>Fagales</taxon>
        <taxon>Fagaceae</taxon>
        <taxon>Quercus</taxon>
    </lineage>
</organism>
<protein>
    <submittedName>
        <fullName evidence="2">Uncharacterized protein</fullName>
    </submittedName>
</protein>
<proteinExistence type="predicted"/>
<dbReference type="InParanoid" id="A0A7N2R573"/>
<dbReference type="EMBL" id="LRBV02000005">
    <property type="status" value="NOT_ANNOTATED_CDS"/>
    <property type="molecule type" value="Genomic_DNA"/>
</dbReference>
<keyword evidence="3" id="KW-1185">Reference proteome</keyword>
<evidence type="ECO:0000313" key="2">
    <source>
        <dbReference type="EnsemblPlants" id="QL05p059673:mrna"/>
    </source>
</evidence>
<dbReference type="Proteomes" id="UP000594261">
    <property type="component" value="Chromosome 5"/>
</dbReference>
<feature type="region of interest" description="Disordered" evidence="1">
    <location>
        <begin position="146"/>
        <end position="184"/>
    </location>
</feature>